<evidence type="ECO:0000313" key="2">
    <source>
        <dbReference type="EMBL" id="MBW0526880.1"/>
    </source>
</evidence>
<name>A0A9Q3EXD0_9BASI</name>
<gene>
    <name evidence="2" type="ORF">O181_066595</name>
</gene>
<sequence>MPSARWGASYYPSSSSQKGHRRDYARSQSVTEGQGSVDDLQIHKLCHSEADKTVLPSRRADTTTRSLSGHLQRQPEGLQQCIAAQRVPEPCRSVKKLHELICDCKKIAGHPNTCKLLNGWNPLMEKKNMMLLTAEWRKTNRPPPGQVPKTAPVASRRNYNVKKQPQDEKKGKGNTPATKPYSQGHRMPWKMYFRWREQ</sequence>
<feature type="region of interest" description="Disordered" evidence="1">
    <location>
        <begin position="53"/>
        <end position="75"/>
    </location>
</feature>
<feature type="region of interest" description="Disordered" evidence="1">
    <location>
        <begin position="1"/>
        <end position="36"/>
    </location>
</feature>
<feature type="region of interest" description="Disordered" evidence="1">
    <location>
        <begin position="138"/>
        <end position="184"/>
    </location>
</feature>
<reference evidence="2" key="1">
    <citation type="submission" date="2021-03" db="EMBL/GenBank/DDBJ databases">
        <title>Draft genome sequence of rust myrtle Austropuccinia psidii MF-1, a brazilian biotype.</title>
        <authorList>
            <person name="Quecine M.C."/>
            <person name="Pachon D.M.R."/>
            <person name="Bonatelli M.L."/>
            <person name="Correr F.H."/>
            <person name="Franceschini L.M."/>
            <person name="Leite T.F."/>
            <person name="Margarido G.R.A."/>
            <person name="Almeida C.A."/>
            <person name="Ferrarezi J.A."/>
            <person name="Labate C.A."/>
        </authorList>
    </citation>
    <scope>NUCLEOTIDE SEQUENCE</scope>
    <source>
        <strain evidence="2">MF-1</strain>
    </source>
</reference>
<dbReference type="EMBL" id="AVOT02033027">
    <property type="protein sequence ID" value="MBW0526880.1"/>
    <property type="molecule type" value="Genomic_DNA"/>
</dbReference>
<proteinExistence type="predicted"/>
<protein>
    <submittedName>
        <fullName evidence="2">Uncharacterized protein</fullName>
    </submittedName>
</protein>
<evidence type="ECO:0000256" key="1">
    <source>
        <dbReference type="SAM" id="MobiDB-lite"/>
    </source>
</evidence>
<feature type="compositionally biased region" description="Basic and acidic residues" evidence="1">
    <location>
        <begin position="53"/>
        <end position="62"/>
    </location>
</feature>
<evidence type="ECO:0000313" key="3">
    <source>
        <dbReference type="Proteomes" id="UP000765509"/>
    </source>
</evidence>
<keyword evidence="3" id="KW-1185">Reference proteome</keyword>
<accession>A0A9Q3EXD0</accession>
<dbReference type="Proteomes" id="UP000765509">
    <property type="component" value="Unassembled WGS sequence"/>
</dbReference>
<organism evidence="2 3">
    <name type="scientific">Austropuccinia psidii MF-1</name>
    <dbReference type="NCBI Taxonomy" id="1389203"/>
    <lineage>
        <taxon>Eukaryota</taxon>
        <taxon>Fungi</taxon>
        <taxon>Dikarya</taxon>
        <taxon>Basidiomycota</taxon>
        <taxon>Pucciniomycotina</taxon>
        <taxon>Pucciniomycetes</taxon>
        <taxon>Pucciniales</taxon>
        <taxon>Sphaerophragmiaceae</taxon>
        <taxon>Austropuccinia</taxon>
    </lineage>
</organism>
<dbReference type="AlphaFoldDB" id="A0A9Q3EXD0"/>
<comment type="caution">
    <text evidence="2">The sequence shown here is derived from an EMBL/GenBank/DDBJ whole genome shotgun (WGS) entry which is preliminary data.</text>
</comment>